<dbReference type="InterPro" id="IPR036271">
    <property type="entry name" value="Tet_transcr_reg_TetR-rel_C_sf"/>
</dbReference>
<keyword evidence="2" id="KW-0238">DNA-binding</keyword>
<evidence type="ECO:0000256" key="2">
    <source>
        <dbReference type="ARBA" id="ARBA00023125"/>
    </source>
</evidence>
<accession>A0A6J7GBE4</accession>
<dbReference type="EMBL" id="CAFAAL010000084">
    <property type="protein sequence ID" value="CAB4807221.1"/>
    <property type="molecule type" value="Genomic_DNA"/>
</dbReference>
<evidence type="ECO:0000313" key="5">
    <source>
        <dbReference type="EMBL" id="CAB4733589.1"/>
    </source>
</evidence>
<keyword evidence="1" id="KW-0805">Transcription regulation</keyword>
<dbReference type="InterPro" id="IPR009057">
    <property type="entry name" value="Homeodomain-like_sf"/>
</dbReference>
<proteinExistence type="predicted"/>
<organism evidence="8">
    <name type="scientific">freshwater metagenome</name>
    <dbReference type="NCBI Taxonomy" id="449393"/>
    <lineage>
        <taxon>unclassified sequences</taxon>
        <taxon>metagenomes</taxon>
        <taxon>ecological metagenomes</taxon>
    </lineage>
</organism>
<dbReference type="EMBL" id="CAEZYH010000132">
    <property type="protein sequence ID" value="CAB4733589.1"/>
    <property type="molecule type" value="Genomic_DNA"/>
</dbReference>
<evidence type="ECO:0000313" key="7">
    <source>
        <dbReference type="EMBL" id="CAB4877767.1"/>
    </source>
</evidence>
<evidence type="ECO:0000256" key="1">
    <source>
        <dbReference type="ARBA" id="ARBA00023015"/>
    </source>
</evidence>
<keyword evidence="3" id="KW-0804">Transcription</keyword>
<reference evidence="8" key="1">
    <citation type="submission" date="2020-05" db="EMBL/GenBank/DDBJ databases">
        <authorList>
            <person name="Chiriac C."/>
            <person name="Salcher M."/>
            <person name="Ghai R."/>
            <person name="Kavagutti S V."/>
        </authorList>
    </citation>
    <scope>NUCLEOTIDE SEQUENCE</scope>
</reference>
<evidence type="ECO:0000313" key="8">
    <source>
        <dbReference type="EMBL" id="CAB4905487.1"/>
    </source>
</evidence>
<gene>
    <name evidence="5" type="ORF">UFOPK2658_01842</name>
    <name evidence="6" type="ORF">UFOPK3004_01005</name>
    <name evidence="7" type="ORF">UFOPK3304_01371</name>
    <name evidence="8" type="ORF">UFOPK3494_01177</name>
    <name evidence="9" type="ORF">UFOPK4134_01111</name>
</gene>
<dbReference type="InterPro" id="IPR023772">
    <property type="entry name" value="DNA-bd_HTH_TetR-type_CS"/>
</dbReference>
<dbReference type="InterPro" id="IPR001647">
    <property type="entry name" value="HTH_TetR"/>
</dbReference>
<evidence type="ECO:0000313" key="9">
    <source>
        <dbReference type="EMBL" id="CAB5032207.1"/>
    </source>
</evidence>
<dbReference type="PANTHER" id="PTHR30055">
    <property type="entry name" value="HTH-TYPE TRANSCRIPTIONAL REGULATOR RUTR"/>
    <property type="match status" value="1"/>
</dbReference>
<dbReference type="InterPro" id="IPR050109">
    <property type="entry name" value="HTH-type_TetR-like_transc_reg"/>
</dbReference>
<dbReference type="EMBL" id="CAFBLJ010000082">
    <property type="protein sequence ID" value="CAB4877767.1"/>
    <property type="molecule type" value="Genomic_DNA"/>
</dbReference>
<dbReference type="Gene3D" id="1.10.357.10">
    <property type="entry name" value="Tetracycline Repressor, domain 2"/>
    <property type="match status" value="1"/>
</dbReference>
<sequence length="195" mass="21841">MSLRMPAAERREQLLAVALDVFAREGYHQTSMNDVAEAAGITKPVLYQHFESKRELYLALIEDAGARMLEVITTDEIAQSNGRRRTELGFRAYFQWVYDDHDAFQLLFGGGSRRDPEFSEAAGKFQSQVADAIEPLITADIDPEHRRTLAHALVGLAEGVSRRLLRLGGEFDPELIARQVSDLAWAGLRSAQRPV</sequence>
<evidence type="ECO:0000256" key="3">
    <source>
        <dbReference type="ARBA" id="ARBA00023163"/>
    </source>
</evidence>
<dbReference type="EMBL" id="CAFBPS010000085">
    <property type="protein sequence ID" value="CAB5032207.1"/>
    <property type="molecule type" value="Genomic_DNA"/>
</dbReference>
<dbReference type="Pfam" id="PF00440">
    <property type="entry name" value="TetR_N"/>
    <property type="match status" value="1"/>
</dbReference>
<dbReference type="PANTHER" id="PTHR30055:SF160">
    <property type="entry name" value="TRANSCRIPTIONAL REGULATORY PROTEIN (PROBABLY ASNC-FAMILY)-RELATED"/>
    <property type="match status" value="1"/>
</dbReference>
<dbReference type="SUPFAM" id="SSF48498">
    <property type="entry name" value="Tetracyclin repressor-like, C-terminal domain"/>
    <property type="match status" value="1"/>
</dbReference>
<dbReference type="AlphaFoldDB" id="A0A6J7GBE4"/>
<dbReference type="GO" id="GO:0000976">
    <property type="term" value="F:transcription cis-regulatory region binding"/>
    <property type="evidence" value="ECO:0007669"/>
    <property type="project" value="TreeGrafter"/>
</dbReference>
<feature type="domain" description="HTH tetR-type" evidence="4">
    <location>
        <begin position="8"/>
        <end position="68"/>
    </location>
</feature>
<dbReference type="PROSITE" id="PS50977">
    <property type="entry name" value="HTH_TETR_2"/>
    <property type="match status" value="1"/>
</dbReference>
<dbReference type="PRINTS" id="PR00455">
    <property type="entry name" value="HTHTETR"/>
</dbReference>
<dbReference type="PROSITE" id="PS01081">
    <property type="entry name" value="HTH_TETR_1"/>
    <property type="match status" value="1"/>
</dbReference>
<dbReference type="GO" id="GO:0003700">
    <property type="term" value="F:DNA-binding transcription factor activity"/>
    <property type="evidence" value="ECO:0007669"/>
    <property type="project" value="TreeGrafter"/>
</dbReference>
<evidence type="ECO:0000313" key="6">
    <source>
        <dbReference type="EMBL" id="CAB4807221.1"/>
    </source>
</evidence>
<protein>
    <submittedName>
        <fullName evidence="8">Unannotated protein</fullName>
    </submittedName>
</protein>
<dbReference type="SUPFAM" id="SSF46689">
    <property type="entry name" value="Homeodomain-like"/>
    <property type="match status" value="1"/>
</dbReference>
<evidence type="ECO:0000259" key="4">
    <source>
        <dbReference type="PROSITE" id="PS50977"/>
    </source>
</evidence>
<dbReference type="FunFam" id="1.10.10.60:FF:000141">
    <property type="entry name" value="TetR family transcriptional regulator"/>
    <property type="match status" value="1"/>
</dbReference>
<dbReference type="EMBL" id="CAFBMF010000080">
    <property type="protein sequence ID" value="CAB4905487.1"/>
    <property type="molecule type" value="Genomic_DNA"/>
</dbReference>
<name>A0A6J7GBE4_9ZZZZ</name>